<evidence type="ECO:0000313" key="3">
    <source>
        <dbReference type="EMBL" id="MPL94261.1"/>
    </source>
</evidence>
<dbReference type="GO" id="GO:0003677">
    <property type="term" value="F:DNA binding"/>
    <property type="evidence" value="ECO:0007669"/>
    <property type="project" value="UniProtKB-KW"/>
</dbReference>
<protein>
    <recommendedName>
        <fullName evidence="2">HTH tetR-type domain-containing protein</fullName>
    </recommendedName>
</protein>
<reference evidence="3" key="1">
    <citation type="submission" date="2019-08" db="EMBL/GenBank/DDBJ databases">
        <authorList>
            <person name="Kucharzyk K."/>
            <person name="Murdoch R.W."/>
            <person name="Higgins S."/>
            <person name="Loffler F."/>
        </authorList>
    </citation>
    <scope>NUCLEOTIDE SEQUENCE</scope>
</reference>
<feature type="domain" description="HTH tetR-type" evidence="2">
    <location>
        <begin position="11"/>
        <end position="71"/>
    </location>
</feature>
<proteinExistence type="predicted"/>
<dbReference type="InterPro" id="IPR039532">
    <property type="entry name" value="TetR_C_Firmicutes"/>
</dbReference>
<dbReference type="Gene3D" id="1.10.357.10">
    <property type="entry name" value="Tetracycline Repressor, domain 2"/>
    <property type="match status" value="1"/>
</dbReference>
<evidence type="ECO:0000259" key="2">
    <source>
        <dbReference type="PROSITE" id="PS50977"/>
    </source>
</evidence>
<comment type="caution">
    <text evidence="3">The sequence shown here is derived from an EMBL/GenBank/DDBJ whole genome shotgun (WGS) entry which is preliminary data.</text>
</comment>
<organism evidence="3">
    <name type="scientific">bioreactor metagenome</name>
    <dbReference type="NCBI Taxonomy" id="1076179"/>
    <lineage>
        <taxon>unclassified sequences</taxon>
        <taxon>metagenomes</taxon>
        <taxon>ecological metagenomes</taxon>
    </lineage>
</organism>
<sequence>MQDHKTDRRVLYTKMFLRESLLSLMKKKPIDRITPTELCRHAGIHRNTFYTYYSGTRSLLKSIEDELYEEVGRAVKQSLDGKAQRSVVAEINLSIYKNKDLCGVLFSDYGDKDFLKRIFDLIHDWVIEEWKKIGLENEEQLEALYAFYSGGSRALIQEWALTGLKPDAEALAAMISKLCHRGLGGLLQPEQSK</sequence>
<name>A0A644VS87_9ZZZZ</name>
<dbReference type="EMBL" id="VSSQ01000421">
    <property type="protein sequence ID" value="MPL94261.1"/>
    <property type="molecule type" value="Genomic_DNA"/>
</dbReference>
<dbReference type="PANTHER" id="PTHR43479:SF7">
    <property type="entry name" value="TETR-FAMILY TRANSCRIPTIONAL REGULATOR"/>
    <property type="match status" value="1"/>
</dbReference>
<keyword evidence="1" id="KW-0238">DNA-binding</keyword>
<dbReference type="InterPro" id="IPR050624">
    <property type="entry name" value="HTH-type_Tx_Regulator"/>
</dbReference>
<accession>A0A644VS87</accession>
<evidence type="ECO:0000256" key="1">
    <source>
        <dbReference type="ARBA" id="ARBA00023125"/>
    </source>
</evidence>
<dbReference type="InterPro" id="IPR009057">
    <property type="entry name" value="Homeodomain-like_sf"/>
</dbReference>
<dbReference type="PROSITE" id="PS50977">
    <property type="entry name" value="HTH_TETR_2"/>
    <property type="match status" value="1"/>
</dbReference>
<gene>
    <name evidence="3" type="ORF">SDC9_40411</name>
</gene>
<dbReference type="SUPFAM" id="SSF46689">
    <property type="entry name" value="Homeodomain-like"/>
    <property type="match status" value="1"/>
</dbReference>
<dbReference type="PANTHER" id="PTHR43479">
    <property type="entry name" value="ACREF/ENVCD OPERON REPRESSOR-RELATED"/>
    <property type="match status" value="1"/>
</dbReference>
<dbReference type="Pfam" id="PF14278">
    <property type="entry name" value="TetR_C_8"/>
    <property type="match status" value="1"/>
</dbReference>
<dbReference type="AlphaFoldDB" id="A0A644VS87"/>
<dbReference type="InterPro" id="IPR001647">
    <property type="entry name" value="HTH_TetR"/>
</dbReference>